<dbReference type="Pfam" id="PF08613">
    <property type="entry name" value="Cyclin"/>
    <property type="match status" value="1"/>
</dbReference>
<dbReference type="InterPro" id="IPR013922">
    <property type="entry name" value="Cyclin_PHO80-like"/>
</dbReference>
<reference evidence="2 3" key="1">
    <citation type="submission" date="2016-07" db="EMBL/GenBank/DDBJ databases">
        <title>Pervasive Adenine N6-methylation of Active Genes in Fungi.</title>
        <authorList>
            <consortium name="DOE Joint Genome Institute"/>
            <person name="Mondo S.J."/>
            <person name="Dannebaum R.O."/>
            <person name="Kuo R.C."/>
            <person name="Labutti K."/>
            <person name="Haridas S."/>
            <person name="Kuo A."/>
            <person name="Salamov A."/>
            <person name="Ahrendt S.R."/>
            <person name="Lipzen A."/>
            <person name="Sullivan W."/>
            <person name="Andreopoulos W.B."/>
            <person name="Clum A."/>
            <person name="Lindquist E."/>
            <person name="Daum C."/>
            <person name="Ramamoorthy G.K."/>
            <person name="Gryganskyi A."/>
            <person name="Culley D."/>
            <person name="Magnuson J.K."/>
            <person name="James T.Y."/>
            <person name="O'Malley M.A."/>
            <person name="Stajich J.E."/>
            <person name="Spatafora J.W."/>
            <person name="Visel A."/>
            <person name="Grigoriev I.V."/>
        </authorList>
    </citation>
    <scope>NUCLEOTIDE SEQUENCE [LARGE SCALE GENOMIC DNA]</scope>
    <source>
        <strain evidence="2 3">NRRL 3116</strain>
    </source>
</reference>
<dbReference type="GO" id="GO:0019901">
    <property type="term" value="F:protein kinase binding"/>
    <property type="evidence" value="ECO:0007669"/>
    <property type="project" value="InterPro"/>
</dbReference>
<organism evidence="2 3">
    <name type="scientific">Lobosporangium transversale</name>
    <dbReference type="NCBI Taxonomy" id="64571"/>
    <lineage>
        <taxon>Eukaryota</taxon>
        <taxon>Fungi</taxon>
        <taxon>Fungi incertae sedis</taxon>
        <taxon>Mucoromycota</taxon>
        <taxon>Mortierellomycotina</taxon>
        <taxon>Mortierellomycetes</taxon>
        <taxon>Mortierellales</taxon>
        <taxon>Mortierellaceae</taxon>
        <taxon>Lobosporangium</taxon>
    </lineage>
</organism>
<feature type="region of interest" description="Disordered" evidence="1">
    <location>
        <begin position="302"/>
        <end position="360"/>
    </location>
</feature>
<dbReference type="Gene3D" id="1.10.472.10">
    <property type="entry name" value="Cyclin-like"/>
    <property type="match status" value="2"/>
</dbReference>
<dbReference type="RefSeq" id="XP_021876621.1">
    <property type="nucleotide sequence ID" value="XM_022019846.1"/>
</dbReference>
<evidence type="ECO:0000313" key="2">
    <source>
        <dbReference type="EMBL" id="ORZ04575.1"/>
    </source>
</evidence>
<feature type="compositionally biased region" description="Polar residues" evidence="1">
    <location>
        <begin position="124"/>
        <end position="133"/>
    </location>
</feature>
<gene>
    <name evidence="2" type="ORF">BCR41DRAFT_195745</name>
</gene>
<feature type="compositionally biased region" description="Polar residues" evidence="1">
    <location>
        <begin position="105"/>
        <end position="117"/>
    </location>
</feature>
<evidence type="ECO:0000256" key="1">
    <source>
        <dbReference type="SAM" id="MobiDB-lite"/>
    </source>
</evidence>
<feature type="region of interest" description="Disordered" evidence="1">
    <location>
        <begin position="13"/>
        <end position="133"/>
    </location>
</feature>
<evidence type="ECO:0008006" key="4">
    <source>
        <dbReference type="Google" id="ProtNLM"/>
    </source>
</evidence>
<dbReference type="GO" id="GO:0000307">
    <property type="term" value="C:cyclin-dependent protein kinase holoenzyme complex"/>
    <property type="evidence" value="ECO:0007669"/>
    <property type="project" value="TreeGrafter"/>
</dbReference>
<feature type="compositionally biased region" description="Basic residues" evidence="1">
    <location>
        <begin position="43"/>
        <end position="53"/>
    </location>
</feature>
<name>A0A1Y2G925_9FUNG</name>
<dbReference type="GO" id="GO:0005634">
    <property type="term" value="C:nucleus"/>
    <property type="evidence" value="ECO:0007669"/>
    <property type="project" value="TreeGrafter"/>
</dbReference>
<dbReference type="PANTHER" id="PTHR15615:SF36">
    <property type="entry name" value="PHO85 CYCLIN-5"/>
    <property type="match status" value="1"/>
</dbReference>
<sequence>MLTLQACAVTTTGTSFPSGGSLDRPSVQTSSSFSSIISPHHYPQSRHSFRHHSNIAVSEKNEAERPSTTQQLQPYQSQEYQHQHQHLQQQQQQRQSRKRAHEDCASSQYTLDSNSVSDQERNDSTLVDSATPSLQCPRLQTQHLCLPRKRSQSIGSGTHANHDITQQCQLDPLAVKANFVDCLVDTAAIVIESIWPPLPGSTECTQKQKGLPLRTFIQETLKRSRSSYSTLQTALFYLYKIRNKVPCAYLKRRQDQLYQSHMIVSASQPVAGLMTPPASPHHLQNSEFSSMQGSDYFSLRTSSESKPILPSPLSSSPVSEYSPRSSTSPSSTTSSPSSSSSSPCSVSSNSSSSSVTSATSLSSNHSNRIIYCGRRTFLASLMVASKYLQDRNYSNKAWAKISGLSVKEINANELIFLKLIDYSLFVSHDTFMRWTALLVAHGQEATRRFMQSADAAHVSAFTARALSATPMVLNGNHIRYGPLKSISMATAPSPPYEKEAVSDVYSGMQNGHGNTETSKRAKSSRTDTYPPLKSSCESSNYRV</sequence>
<comment type="caution">
    <text evidence="2">The sequence shown here is derived from an EMBL/GenBank/DDBJ whole genome shotgun (WGS) entry which is preliminary data.</text>
</comment>
<dbReference type="AlphaFoldDB" id="A0A1Y2G925"/>
<dbReference type="PANTHER" id="PTHR15615">
    <property type="match status" value="1"/>
</dbReference>
<feature type="compositionally biased region" description="Polar residues" evidence="1">
    <location>
        <begin position="507"/>
        <end position="516"/>
    </location>
</feature>
<dbReference type="OrthoDB" id="286814at2759"/>
<dbReference type="Proteomes" id="UP000193648">
    <property type="component" value="Unassembled WGS sequence"/>
</dbReference>
<proteinExistence type="predicted"/>
<feature type="compositionally biased region" description="Low complexity" evidence="1">
    <location>
        <begin position="70"/>
        <end position="94"/>
    </location>
</feature>
<dbReference type="GO" id="GO:0016538">
    <property type="term" value="F:cyclin-dependent protein serine/threonine kinase regulator activity"/>
    <property type="evidence" value="ECO:0007669"/>
    <property type="project" value="TreeGrafter"/>
</dbReference>
<feature type="region of interest" description="Disordered" evidence="1">
    <location>
        <begin position="505"/>
        <end position="543"/>
    </location>
</feature>
<protein>
    <recommendedName>
        <fullName evidence="4">Cyclin-domain-containing protein</fullName>
    </recommendedName>
</protein>
<dbReference type="InParanoid" id="A0A1Y2G925"/>
<dbReference type="STRING" id="64571.A0A1Y2G925"/>
<keyword evidence="3" id="KW-1185">Reference proteome</keyword>
<dbReference type="GeneID" id="33561691"/>
<accession>A0A1Y2G925</accession>
<evidence type="ECO:0000313" key="3">
    <source>
        <dbReference type="Proteomes" id="UP000193648"/>
    </source>
</evidence>
<dbReference type="EMBL" id="MCFF01000056">
    <property type="protein sequence ID" value="ORZ04575.1"/>
    <property type="molecule type" value="Genomic_DNA"/>
</dbReference>
<dbReference type="CDD" id="cd20557">
    <property type="entry name" value="CYCLIN_ScPCL1-like"/>
    <property type="match status" value="1"/>
</dbReference>